<protein>
    <submittedName>
        <fullName evidence="1">Uncharacterized protein</fullName>
    </submittedName>
</protein>
<keyword evidence="2" id="KW-1185">Reference proteome</keyword>
<organism evidence="1 2">
    <name type="scientific">Halomicronema hongdechloris C2206</name>
    <dbReference type="NCBI Taxonomy" id="1641165"/>
    <lineage>
        <taxon>Bacteria</taxon>
        <taxon>Bacillati</taxon>
        <taxon>Cyanobacteriota</taxon>
        <taxon>Cyanophyceae</taxon>
        <taxon>Nodosilineales</taxon>
        <taxon>Nodosilineaceae</taxon>
        <taxon>Halomicronema</taxon>
    </lineage>
</organism>
<dbReference type="RefSeq" id="WP_080811824.1">
    <property type="nucleotide sequence ID" value="NZ_CP021983.2"/>
</dbReference>
<accession>A0A1Z3HUG6</accession>
<name>A0A1Z3HUG6_9CYAN</name>
<dbReference type="OrthoDB" id="9889698at2"/>
<dbReference type="EMBL" id="CP021983">
    <property type="protein sequence ID" value="ASC73961.1"/>
    <property type="molecule type" value="Genomic_DNA"/>
</dbReference>
<dbReference type="STRING" id="1641165.XM38_19230"/>
<evidence type="ECO:0000313" key="1">
    <source>
        <dbReference type="EMBL" id="ASC73961.1"/>
    </source>
</evidence>
<proteinExistence type="predicted"/>
<dbReference type="KEGG" id="hhg:XM38_049350"/>
<reference evidence="1 2" key="1">
    <citation type="journal article" date="2016" name="Biochim. Biophys. Acta">
        <title>Characterization of red-shifted phycobilisomes isolated from the chlorophyll f-containing cyanobacterium Halomicronema hongdechloris.</title>
        <authorList>
            <person name="Li Y."/>
            <person name="Lin Y."/>
            <person name="Garvey C.J."/>
            <person name="Birch D."/>
            <person name="Corkery R.W."/>
            <person name="Loughlin P.C."/>
            <person name="Scheer H."/>
            <person name="Willows R.D."/>
            <person name="Chen M."/>
        </authorList>
    </citation>
    <scope>NUCLEOTIDE SEQUENCE [LARGE SCALE GENOMIC DNA]</scope>
    <source>
        <strain evidence="1 2">C2206</strain>
    </source>
</reference>
<gene>
    <name evidence="1" type="ORF">XM38_049350</name>
</gene>
<evidence type="ECO:0000313" key="2">
    <source>
        <dbReference type="Proteomes" id="UP000191901"/>
    </source>
</evidence>
<dbReference type="AlphaFoldDB" id="A0A1Z3HUG6"/>
<sequence>MTPAEQRLGVESTDLNQQVVLVRKKGSITISFLLQILSNKYSINIFSPDSIASNDYCYLVIYSLKGHDWILVQEFGPCASDDIGDESLAREFSCRITTPVFVFEQSDTGLFLKYSIWESCFVKEKFEFREEGFFGNEDVNLSNFNQQPNISRLLLMSDDLVEEYGGNIPFEHNCIVCSSFRRVSANEVGNPYKFVSNTFEKAGAYIPGLEWSLSRSKSKRQKLIDSLFSIGSSIYLSDFREIVFTKVNQSLTGES</sequence>
<dbReference type="Proteomes" id="UP000191901">
    <property type="component" value="Chromosome"/>
</dbReference>